<keyword evidence="2" id="KW-1185">Reference proteome</keyword>
<sequence length="67" mass="7528">MRCWIQRLFLSGPARIRQPCVLVQLTKRSSCLSYPCRAGTARRGNSPTEAPRSDSLGHTKKKHFSLA</sequence>
<proteinExistence type="predicted"/>
<comment type="caution">
    <text evidence="1">The sequence shown here is derived from an EMBL/GenBank/DDBJ whole genome shotgun (WGS) entry which is preliminary data.</text>
</comment>
<organism evidence="1 2">
    <name type="scientific">Dallia pectoralis</name>
    <name type="common">Alaska blackfish</name>
    <dbReference type="NCBI Taxonomy" id="75939"/>
    <lineage>
        <taxon>Eukaryota</taxon>
        <taxon>Metazoa</taxon>
        <taxon>Chordata</taxon>
        <taxon>Craniata</taxon>
        <taxon>Vertebrata</taxon>
        <taxon>Euteleostomi</taxon>
        <taxon>Actinopterygii</taxon>
        <taxon>Neopterygii</taxon>
        <taxon>Teleostei</taxon>
        <taxon>Protacanthopterygii</taxon>
        <taxon>Esociformes</taxon>
        <taxon>Umbridae</taxon>
        <taxon>Dallia</taxon>
    </lineage>
</organism>
<gene>
    <name evidence="1" type="ORF">DPEC_G00022130</name>
</gene>
<evidence type="ECO:0000313" key="1">
    <source>
        <dbReference type="EMBL" id="KAJ8015052.1"/>
    </source>
</evidence>
<protein>
    <submittedName>
        <fullName evidence="1">Uncharacterized protein</fullName>
    </submittedName>
</protein>
<evidence type="ECO:0000313" key="2">
    <source>
        <dbReference type="Proteomes" id="UP001157502"/>
    </source>
</evidence>
<accession>A0ACC2HGU2</accession>
<reference evidence="1" key="1">
    <citation type="submission" date="2021-05" db="EMBL/GenBank/DDBJ databases">
        <authorList>
            <person name="Pan Q."/>
            <person name="Jouanno E."/>
            <person name="Zahm M."/>
            <person name="Klopp C."/>
            <person name="Cabau C."/>
            <person name="Louis A."/>
            <person name="Berthelot C."/>
            <person name="Parey E."/>
            <person name="Roest Crollius H."/>
            <person name="Montfort J."/>
            <person name="Robinson-Rechavi M."/>
            <person name="Bouchez O."/>
            <person name="Lampietro C."/>
            <person name="Lopez Roques C."/>
            <person name="Donnadieu C."/>
            <person name="Postlethwait J."/>
            <person name="Bobe J."/>
            <person name="Dillon D."/>
            <person name="Chandos A."/>
            <person name="von Hippel F."/>
            <person name="Guiguen Y."/>
        </authorList>
    </citation>
    <scope>NUCLEOTIDE SEQUENCE</scope>
    <source>
        <strain evidence="1">YG-Jan2019</strain>
    </source>
</reference>
<dbReference type="Proteomes" id="UP001157502">
    <property type="component" value="Chromosome 2"/>
</dbReference>
<dbReference type="EMBL" id="CM055729">
    <property type="protein sequence ID" value="KAJ8015052.1"/>
    <property type="molecule type" value="Genomic_DNA"/>
</dbReference>
<name>A0ACC2HGU2_DALPE</name>